<sequence length="385" mass="40211">MHARSILAALAATGPAGLTNTLSTTDKTPIQQLTVPPALAQLGIQRAITASGPFAVPAMVANDTSDNNGMGTFQQLADLPCRDCYITGFSFGVRYGDGPNGSAGATANIDTGIYLHHGVLININRTDATCSAANGGNFQRMFGAGNERGYVDLTLNGTRRAGYYIAEDEVILLVAEIMNMQVGAPREVYVTAQWDYVQAPKAAASATTNTTSVERWSPATPVWLDIDGLCGSYTNGSEVAVPAGVEVFSYSMPVAWKPDGGPNGTVRNYQVLVSASHLHDGAIQLDTAKNGKTICEGVATYGGSPEYISQVPGPDMPGMPGMSMGPVPLTHISAIHMCSGVGATTSSDEWSVTAHYNLTAHPGLETVNGQAKPIMGIGLLFLVEV</sequence>
<dbReference type="EMBL" id="JAWCUI010000024">
    <property type="protein sequence ID" value="KAL1896157.1"/>
    <property type="molecule type" value="Genomic_DNA"/>
</dbReference>
<protein>
    <submittedName>
        <fullName evidence="1">Uncharacterized protein</fullName>
    </submittedName>
</protein>
<comment type="caution">
    <text evidence="1">The sequence shown here is derived from an EMBL/GenBank/DDBJ whole genome shotgun (WGS) entry which is preliminary data.</text>
</comment>
<dbReference type="Proteomes" id="UP001583186">
    <property type="component" value="Unassembled WGS sequence"/>
</dbReference>
<keyword evidence="2" id="KW-1185">Reference proteome</keyword>
<name>A0ABR3Z7K4_9PEZI</name>
<proteinExistence type="predicted"/>
<evidence type="ECO:0000313" key="1">
    <source>
        <dbReference type="EMBL" id="KAL1896157.1"/>
    </source>
</evidence>
<organism evidence="1 2">
    <name type="scientific">Sporothrix stenoceras</name>
    <dbReference type="NCBI Taxonomy" id="5173"/>
    <lineage>
        <taxon>Eukaryota</taxon>
        <taxon>Fungi</taxon>
        <taxon>Dikarya</taxon>
        <taxon>Ascomycota</taxon>
        <taxon>Pezizomycotina</taxon>
        <taxon>Sordariomycetes</taxon>
        <taxon>Sordariomycetidae</taxon>
        <taxon>Ophiostomatales</taxon>
        <taxon>Ophiostomataceae</taxon>
        <taxon>Sporothrix</taxon>
    </lineage>
</organism>
<accession>A0ABR3Z7K4</accession>
<gene>
    <name evidence="1" type="ORF">Sste5346_004900</name>
</gene>
<evidence type="ECO:0000313" key="2">
    <source>
        <dbReference type="Proteomes" id="UP001583186"/>
    </source>
</evidence>
<reference evidence="1 2" key="1">
    <citation type="journal article" date="2024" name="IMA Fungus">
        <title>IMA Genome - F19 : A genome assembly and annotation guide to empower mycologists, including annotated draft genome sequences of Ceratocystis pirilliformis, Diaporthe australafricana, Fusarium ophioides, Paecilomyces lecythidis, and Sporothrix stenoceras.</title>
        <authorList>
            <person name="Aylward J."/>
            <person name="Wilson A.M."/>
            <person name="Visagie C.M."/>
            <person name="Spraker J."/>
            <person name="Barnes I."/>
            <person name="Buitendag C."/>
            <person name="Ceriani C."/>
            <person name="Del Mar Angel L."/>
            <person name="du Plessis D."/>
            <person name="Fuchs T."/>
            <person name="Gasser K."/>
            <person name="Kramer D."/>
            <person name="Li W."/>
            <person name="Munsamy K."/>
            <person name="Piso A."/>
            <person name="Price J.L."/>
            <person name="Sonnekus B."/>
            <person name="Thomas C."/>
            <person name="van der Nest A."/>
            <person name="van Dijk A."/>
            <person name="van Heerden A."/>
            <person name="van Vuuren N."/>
            <person name="Yilmaz N."/>
            <person name="Duong T.A."/>
            <person name="van der Merwe N.A."/>
            <person name="Wingfield M.J."/>
            <person name="Wingfield B.D."/>
        </authorList>
    </citation>
    <scope>NUCLEOTIDE SEQUENCE [LARGE SCALE GENOMIC DNA]</scope>
    <source>
        <strain evidence="1 2">CMW 5346</strain>
    </source>
</reference>